<feature type="non-terminal residue" evidence="2">
    <location>
        <position position="141"/>
    </location>
</feature>
<dbReference type="EMBL" id="JH881283">
    <property type="protein sequence ID" value="ELR55262.1"/>
    <property type="molecule type" value="Genomic_DNA"/>
</dbReference>
<sequence>WTPGASRPPSSLDGWVSPGPWEPGRGSSMSSPPPLPPPPPMSPSWSARSASPLRSETEPSRPGPAAAPGATFAPIPRSPLPAPPRPFPYRRSPTDSDVSLDSEDSGAKSPGILGYNICPRGWNGSLRLKRGNLPTEASCTT</sequence>
<feature type="compositionally biased region" description="Pro residues" evidence="1">
    <location>
        <begin position="31"/>
        <end position="42"/>
    </location>
</feature>
<reference evidence="2 3" key="1">
    <citation type="journal article" date="2012" name="Nat. Genet.">
        <title>The yak genome and adaptation to life at high altitude.</title>
        <authorList>
            <person name="Qiu Q."/>
            <person name="Zhang G."/>
            <person name="Ma T."/>
            <person name="Qian W."/>
            <person name="Wang J."/>
            <person name="Ye Z."/>
            <person name="Cao C."/>
            <person name="Hu Q."/>
            <person name="Kim J."/>
            <person name="Larkin D.M."/>
            <person name="Auvil L."/>
            <person name="Capitanu B."/>
            <person name="Ma J."/>
            <person name="Lewin H.A."/>
            <person name="Qian X."/>
            <person name="Lang Y."/>
            <person name="Zhou R."/>
            <person name="Wang L."/>
            <person name="Wang K."/>
            <person name="Xia J."/>
            <person name="Liao S."/>
            <person name="Pan S."/>
            <person name="Lu X."/>
            <person name="Hou H."/>
            <person name="Wang Y."/>
            <person name="Zang X."/>
            <person name="Yin Y."/>
            <person name="Ma H."/>
            <person name="Zhang J."/>
            <person name="Wang Z."/>
            <person name="Zhang Y."/>
            <person name="Zhang D."/>
            <person name="Yonezawa T."/>
            <person name="Hasegawa M."/>
            <person name="Zhong Y."/>
            <person name="Liu W."/>
            <person name="Zhang Y."/>
            <person name="Huang Z."/>
            <person name="Zhang S."/>
            <person name="Long R."/>
            <person name="Yang H."/>
            <person name="Wang J."/>
            <person name="Lenstra J.A."/>
            <person name="Cooper D.N."/>
            <person name="Wu Y."/>
            <person name="Wang J."/>
            <person name="Shi P."/>
            <person name="Wang J."/>
            <person name="Liu J."/>
        </authorList>
    </citation>
    <scope>NUCLEOTIDE SEQUENCE [LARGE SCALE GENOMIC DNA]</scope>
    <source>
        <strain evidence="3">yakQH1</strain>
    </source>
</reference>
<feature type="compositionally biased region" description="Low complexity" evidence="1">
    <location>
        <begin position="63"/>
        <end position="75"/>
    </location>
</feature>
<evidence type="ECO:0000313" key="2">
    <source>
        <dbReference type="EMBL" id="ELR55262.1"/>
    </source>
</evidence>
<dbReference type="AlphaFoldDB" id="L8IJJ6"/>
<organism evidence="2 3">
    <name type="scientific">Bos mutus</name>
    <name type="common">wild yak</name>
    <dbReference type="NCBI Taxonomy" id="72004"/>
    <lineage>
        <taxon>Eukaryota</taxon>
        <taxon>Metazoa</taxon>
        <taxon>Chordata</taxon>
        <taxon>Craniata</taxon>
        <taxon>Vertebrata</taxon>
        <taxon>Euteleostomi</taxon>
        <taxon>Mammalia</taxon>
        <taxon>Eutheria</taxon>
        <taxon>Laurasiatheria</taxon>
        <taxon>Artiodactyla</taxon>
        <taxon>Ruminantia</taxon>
        <taxon>Pecora</taxon>
        <taxon>Bovidae</taxon>
        <taxon>Bovinae</taxon>
        <taxon>Bos</taxon>
    </lineage>
</organism>
<accession>L8IJJ6</accession>
<evidence type="ECO:0000313" key="3">
    <source>
        <dbReference type="Proteomes" id="UP000011080"/>
    </source>
</evidence>
<evidence type="ECO:0000256" key="1">
    <source>
        <dbReference type="SAM" id="MobiDB-lite"/>
    </source>
</evidence>
<proteinExistence type="predicted"/>
<feature type="compositionally biased region" description="Pro residues" evidence="1">
    <location>
        <begin position="76"/>
        <end position="87"/>
    </location>
</feature>
<protein>
    <submittedName>
        <fullName evidence="2">Uncharacterized protein</fullName>
    </submittedName>
</protein>
<name>L8IJJ6_9CETA</name>
<dbReference type="Proteomes" id="UP000011080">
    <property type="component" value="Unassembled WGS sequence"/>
</dbReference>
<gene>
    <name evidence="2" type="ORF">M91_14338</name>
</gene>
<feature type="region of interest" description="Disordered" evidence="1">
    <location>
        <begin position="1"/>
        <end position="116"/>
    </location>
</feature>
<feature type="compositionally biased region" description="Low complexity" evidence="1">
    <location>
        <begin position="43"/>
        <end position="54"/>
    </location>
</feature>